<comment type="catalytic activity">
    <reaction evidence="1">
        <text>Cleavage of a beta-linked Asp residue from the N-terminus of a polypeptide.</text>
        <dbReference type="EC" id="3.4.19.5"/>
    </reaction>
</comment>
<name>A0ABR1B5T0_POLSC</name>
<proteinExistence type="inferred from homology"/>
<keyword evidence="5" id="KW-0068">Autocatalytic cleavage</keyword>
<dbReference type="EMBL" id="JAWJWF010000003">
    <property type="protein sequence ID" value="KAK6635264.1"/>
    <property type="molecule type" value="Genomic_DNA"/>
</dbReference>
<dbReference type="InterPro" id="IPR027417">
    <property type="entry name" value="P-loop_NTPase"/>
</dbReference>
<dbReference type="Proteomes" id="UP001359485">
    <property type="component" value="Unassembled WGS sequence"/>
</dbReference>
<organism evidence="8 9">
    <name type="scientific">Polyplax serrata</name>
    <name type="common">Common mouse louse</name>
    <dbReference type="NCBI Taxonomy" id="468196"/>
    <lineage>
        <taxon>Eukaryota</taxon>
        <taxon>Metazoa</taxon>
        <taxon>Ecdysozoa</taxon>
        <taxon>Arthropoda</taxon>
        <taxon>Hexapoda</taxon>
        <taxon>Insecta</taxon>
        <taxon>Pterygota</taxon>
        <taxon>Neoptera</taxon>
        <taxon>Paraneoptera</taxon>
        <taxon>Psocodea</taxon>
        <taxon>Troctomorpha</taxon>
        <taxon>Phthiraptera</taxon>
        <taxon>Anoplura</taxon>
        <taxon>Polyplacidae</taxon>
        <taxon>Polyplax</taxon>
    </lineage>
</organism>
<dbReference type="PANTHER" id="PTHR10188:SF41">
    <property type="entry name" value="ISOASPARTYL PEPTIDASE_L-ASPARAGINASE"/>
    <property type="match status" value="1"/>
</dbReference>
<evidence type="ECO:0000313" key="9">
    <source>
        <dbReference type="Proteomes" id="UP001359485"/>
    </source>
</evidence>
<keyword evidence="3" id="KW-0645">Protease</keyword>
<sequence>MMMMMMNTPTVVVHGGAGHISDQSVPFATEGVMKAADTGYEVLKNGGSALDAVQRAVEYMEDDPHFNAGRGGVLTFDGELEMDAIIMEGTKLQLGSVGCVKNIAHPIALARKIMENSPYNMLVGNGAMRFAAEQGIRTIPAYKLITQAAIDDLENHIEGRKTNGDAGLFGKGTVGAVVVDKSGRVAVATSTGGLTGKAPGRIGDTPLPGEKPEQGTRLCSGGYADDKIGAVSTTGKGESIMRVCLAHRILSLMEQGKSAQDATEESLNYMGARVGDTAGAITVSNKGDIGIAFLSRRMAWAYKKGTGKTTLVKNVCKSLKEKKLEVKGFFTEEIRSGRERIGFDVVLLTGERAPLARVGSNGTVTKPCIGKYSVDVGSFESCVMPFLNSNGKKSVLILDEIGKMELISSRFKEFVTKTISNGNNIIFATIPVMGTRPIPLVETIRNHDKTKLFTVTRENRNDLETTLVKFIVEAVAE</sequence>
<dbReference type="CDD" id="cd04702">
    <property type="entry name" value="ASRGL1_like"/>
    <property type="match status" value="1"/>
</dbReference>
<dbReference type="SUPFAM" id="SSF52540">
    <property type="entry name" value="P-loop containing nucleoside triphosphate hydrolases"/>
    <property type="match status" value="1"/>
</dbReference>
<reference evidence="8 9" key="1">
    <citation type="submission" date="2023-09" db="EMBL/GenBank/DDBJ databases">
        <title>Genomes of two closely related lineages of the louse Polyplax serrata with different host specificities.</title>
        <authorList>
            <person name="Martinu J."/>
            <person name="Tarabai H."/>
            <person name="Stefka J."/>
            <person name="Hypsa V."/>
        </authorList>
    </citation>
    <scope>NUCLEOTIDE SEQUENCE [LARGE SCALE GENOMIC DNA]</scope>
    <source>
        <strain evidence="8">98ZLc_SE</strain>
    </source>
</reference>
<dbReference type="InterPro" id="IPR000246">
    <property type="entry name" value="Peptidase_T2"/>
</dbReference>
<comment type="similarity">
    <text evidence="2">Belongs to the Ntn-hydrolase family.</text>
</comment>
<evidence type="ECO:0000256" key="4">
    <source>
        <dbReference type="ARBA" id="ARBA00022801"/>
    </source>
</evidence>
<evidence type="ECO:0000256" key="5">
    <source>
        <dbReference type="ARBA" id="ARBA00022813"/>
    </source>
</evidence>
<protein>
    <recommendedName>
        <fullName evidence="10">L-asparaginase</fullName>
    </recommendedName>
</protein>
<evidence type="ECO:0000256" key="3">
    <source>
        <dbReference type="ARBA" id="ARBA00022670"/>
    </source>
</evidence>
<comment type="caution">
    <text evidence="8">The sequence shown here is derived from an EMBL/GenBank/DDBJ whole genome shotgun (WGS) entry which is preliminary data.</text>
</comment>
<feature type="region of interest" description="Disordered" evidence="7">
    <location>
        <begin position="197"/>
        <end position="219"/>
    </location>
</feature>
<dbReference type="PANTHER" id="PTHR10188">
    <property type="entry name" value="L-ASPARAGINASE"/>
    <property type="match status" value="1"/>
</dbReference>
<dbReference type="InterPro" id="IPR033844">
    <property type="entry name" value="ASRGL1_meta"/>
</dbReference>
<evidence type="ECO:0008006" key="10">
    <source>
        <dbReference type="Google" id="ProtNLM"/>
    </source>
</evidence>
<evidence type="ECO:0000256" key="1">
    <source>
        <dbReference type="ARBA" id="ARBA00000306"/>
    </source>
</evidence>
<dbReference type="SUPFAM" id="SSF56235">
    <property type="entry name" value="N-terminal nucleophile aminohydrolases (Ntn hydrolases)"/>
    <property type="match status" value="1"/>
</dbReference>
<evidence type="ECO:0000256" key="2">
    <source>
        <dbReference type="ARBA" id="ARBA00010872"/>
    </source>
</evidence>
<evidence type="ECO:0000256" key="7">
    <source>
        <dbReference type="SAM" id="MobiDB-lite"/>
    </source>
</evidence>
<keyword evidence="4" id="KW-0378">Hydrolase</keyword>
<dbReference type="InterPro" id="IPR029055">
    <property type="entry name" value="Ntn_hydrolases_N"/>
</dbReference>
<evidence type="ECO:0000256" key="6">
    <source>
        <dbReference type="ARBA" id="ARBA00049366"/>
    </source>
</evidence>
<accession>A0ABR1B5T0</accession>
<evidence type="ECO:0000313" key="8">
    <source>
        <dbReference type="EMBL" id="KAK6635264.1"/>
    </source>
</evidence>
<keyword evidence="9" id="KW-1185">Reference proteome</keyword>
<dbReference type="Pfam" id="PF01112">
    <property type="entry name" value="Asparaginase_2"/>
    <property type="match status" value="1"/>
</dbReference>
<comment type="catalytic activity">
    <reaction evidence="6">
        <text>L-asparagine + H2O = L-aspartate + NH4(+)</text>
        <dbReference type="Rhea" id="RHEA:21016"/>
        <dbReference type="ChEBI" id="CHEBI:15377"/>
        <dbReference type="ChEBI" id="CHEBI:28938"/>
        <dbReference type="ChEBI" id="CHEBI:29991"/>
        <dbReference type="ChEBI" id="CHEBI:58048"/>
        <dbReference type="EC" id="3.5.1.1"/>
    </reaction>
</comment>
<gene>
    <name evidence="8" type="ORF">RUM44_000515</name>
</gene>
<dbReference type="Gene3D" id="3.40.50.300">
    <property type="entry name" value="P-loop containing nucleotide triphosphate hydrolases"/>
    <property type="match status" value="1"/>
</dbReference>